<dbReference type="CDD" id="cd08977">
    <property type="entry name" value="SusD"/>
    <property type="match status" value="1"/>
</dbReference>
<protein>
    <submittedName>
        <fullName evidence="9">RagB/SusD family nutrient uptake outer membrane protein</fullName>
    </submittedName>
</protein>
<dbReference type="GO" id="GO:0009279">
    <property type="term" value="C:cell outer membrane"/>
    <property type="evidence" value="ECO:0007669"/>
    <property type="project" value="UniProtKB-SubCell"/>
</dbReference>
<evidence type="ECO:0000256" key="6">
    <source>
        <dbReference type="SAM" id="SignalP"/>
    </source>
</evidence>
<dbReference type="Gene3D" id="1.25.40.390">
    <property type="match status" value="1"/>
</dbReference>
<feature type="domain" description="SusD-like N-terminal" evidence="8">
    <location>
        <begin position="40"/>
        <end position="221"/>
    </location>
</feature>
<comment type="subcellular location">
    <subcellularLocation>
        <location evidence="1">Cell outer membrane</location>
    </subcellularLocation>
</comment>
<keyword evidence="3 6" id="KW-0732">Signal</keyword>
<evidence type="ECO:0000256" key="3">
    <source>
        <dbReference type="ARBA" id="ARBA00022729"/>
    </source>
</evidence>
<feature type="signal peptide" evidence="6">
    <location>
        <begin position="1"/>
        <end position="18"/>
    </location>
</feature>
<dbReference type="Proteomes" id="UP000298284">
    <property type="component" value="Unassembled WGS sequence"/>
</dbReference>
<evidence type="ECO:0000256" key="4">
    <source>
        <dbReference type="ARBA" id="ARBA00023136"/>
    </source>
</evidence>
<keyword evidence="10" id="KW-1185">Reference proteome</keyword>
<evidence type="ECO:0000259" key="8">
    <source>
        <dbReference type="Pfam" id="PF14322"/>
    </source>
</evidence>
<dbReference type="PROSITE" id="PS51257">
    <property type="entry name" value="PROKAR_LIPOPROTEIN"/>
    <property type="match status" value="1"/>
</dbReference>
<dbReference type="SUPFAM" id="SSF48452">
    <property type="entry name" value="TPR-like"/>
    <property type="match status" value="1"/>
</dbReference>
<dbReference type="InterPro" id="IPR012944">
    <property type="entry name" value="SusD_RagB_dom"/>
</dbReference>
<organism evidence="9 10">
    <name type="scientific">Hymenobacter wooponensis</name>
    <dbReference type="NCBI Taxonomy" id="1525360"/>
    <lineage>
        <taxon>Bacteria</taxon>
        <taxon>Pseudomonadati</taxon>
        <taxon>Bacteroidota</taxon>
        <taxon>Cytophagia</taxon>
        <taxon>Cytophagales</taxon>
        <taxon>Hymenobacteraceae</taxon>
        <taxon>Hymenobacter</taxon>
    </lineage>
</organism>
<dbReference type="AlphaFoldDB" id="A0A4Z0MN87"/>
<evidence type="ECO:0000313" key="9">
    <source>
        <dbReference type="EMBL" id="TGD80717.1"/>
    </source>
</evidence>
<name>A0A4Z0MN87_9BACT</name>
<dbReference type="RefSeq" id="WP_135530860.1">
    <property type="nucleotide sequence ID" value="NZ_SRKZ01000003.1"/>
</dbReference>
<keyword evidence="4" id="KW-0472">Membrane</keyword>
<evidence type="ECO:0000256" key="2">
    <source>
        <dbReference type="ARBA" id="ARBA00006275"/>
    </source>
</evidence>
<dbReference type="OrthoDB" id="9792139at2"/>
<feature type="domain" description="RagB/SusD" evidence="7">
    <location>
        <begin position="346"/>
        <end position="510"/>
    </location>
</feature>
<dbReference type="InterPro" id="IPR011990">
    <property type="entry name" value="TPR-like_helical_dom_sf"/>
</dbReference>
<comment type="similarity">
    <text evidence="2">Belongs to the SusD family.</text>
</comment>
<comment type="caution">
    <text evidence="9">The sequence shown here is derived from an EMBL/GenBank/DDBJ whole genome shotgun (WGS) entry which is preliminary data.</text>
</comment>
<sequence>MKKTLFSILAASVLVLSACEKDLDQAPISSGSVPTFYKTADDFSQAINSVYSNLRDYPDRQLTMSETRSDNIYGVSTQGIRTWEPINNFSTTIASNEYPSDTWTTDFVGVFRANVVLDQLAKNGSVLTDDVRSRTEGEAKFLRALFYFDLVRYFGKVPVVDKPLEPQEVATIPRANVADVYTLIIADLQDAIAKLPDSYTTTNVGRATNGAARTLLAQVYLTRSGPTYGINGPGLGTNDYDAAITLLDQVINSGRYDLITAAGTAGSAYGNVFAYTNENNREVIFDVQYVSGGLGLGASFPSILLTNNYFQSIGAGTGFGTGDELRPPSDNLVATYATADTRKGVTMQIGYTTTSTPVAVETRPAFKKYVNGTLRGTSRTDWPINFIVLRYADVLLLKAEALIRKSGPSATADALVKRVRDRAGLTAAPLTGVTLAQLMEERRREFAGEGLRWHDLVRSGMALDVMNAWIAKEDTRNRIRKPITANDLLYPVPQNELAASSYVYEQNPGY</sequence>
<evidence type="ECO:0000256" key="1">
    <source>
        <dbReference type="ARBA" id="ARBA00004442"/>
    </source>
</evidence>
<keyword evidence="5" id="KW-0998">Cell outer membrane</keyword>
<evidence type="ECO:0000313" key="10">
    <source>
        <dbReference type="Proteomes" id="UP000298284"/>
    </source>
</evidence>
<feature type="chain" id="PRO_5021253169" evidence="6">
    <location>
        <begin position="19"/>
        <end position="510"/>
    </location>
</feature>
<evidence type="ECO:0000259" key="7">
    <source>
        <dbReference type="Pfam" id="PF07980"/>
    </source>
</evidence>
<dbReference type="InterPro" id="IPR033985">
    <property type="entry name" value="SusD-like_N"/>
</dbReference>
<dbReference type="Pfam" id="PF07980">
    <property type="entry name" value="SusD_RagB"/>
    <property type="match status" value="1"/>
</dbReference>
<dbReference type="EMBL" id="SRKZ01000003">
    <property type="protein sequence ID" value="TGD80717.1"/>
    <property type="molecule type" value="Genomic_DNA"/>
</dbReference>
<proteinExistence type="inferred from homology"/>
<reference evidence="9 10" key="1">
    <citation type="submission" date="2019-04" db="EMBL/GenBank/DDBJ databases">
        <authorList>
            <person name="Feng G."/>
            <person name="Zhang J."/>
            <person name="Zhu H."/>
        </authorList>
    </citation>
    <scope>NUCLEOTIDE SEQUENCE [LARGE SCALE GENOMIC DNA]</scope>
    <source>
        <strain evidence="9 10">JCM 19491</strain>
    </source>
</reference>
<accession>A0A4Z0MN87</accession>
<evidence type="ECO:0000256" key="5">
    <source>
        <dbReference type="ARBA" id="ARBA00023237"/>
    </source>
</evidence>
<dbReference type="Pfam" id="PF14322">
    <property type="entry name" value="SusD-like_3"/>
    <property type="match status" value="1"/>
</dbReference>
<gene>
    <name evidence="9" type="ORF">EU557_12955</name>
</gene>